<dbReference type="SUPFAM" id="SSF46785">
    <property type="entry name" value="Winged helix' DNA-binding domain"/>
    <property type="match status" value="1"/>
</dbReference>
<evidence type="ECO:0000313" key="8">
    <source>
        <dbReference type="Proteomes" id="UP000669239"/>
    </source>
</evidence>
<evidence type="ECO:0000259" key="5">
    <source>
        <dbReference type="PROSITE" id="PS51078"/>
    </source>
</evidence>
<dbReference type="InterPro" id="IPR014757">
    <property type="entry name" value="Tscrpt_reg_IclR_C"/>
</dbReference>
<keyword evidence="3" id="KW-0804">Transcription</keyword>
<dbReference type="Gene3D" id="3.30.450.40">
    <property type="match status" value="1"/>
</dbReference>
<keyword evidence="8" id="KW-1185">Reference proteome</keyword>
<reference evidence="7 8" key="1">
    <citation type="journal article" date="2020" name="Cell Host Microbe">
        <title>Functional and Genomic Variation between Human-Derived Isolates of Lachnospiraceae Reveals Inter- and Intra-Species Diversity.</title>
        <authorList>
            <person name="Sorbara M.T."/>
            <person name="Littmann E.R."/>
            <person name="Fontana E."/>
            <person name="Moody T.U."/>
            <person name="Kohout C.E."/>
            <person name="Gjonbalaj M."/>
            <person name="Eaton V."/>
            <person name="Seok R."/>
            <person name="Leiner I.M."/>
            <person name="Pamer E.G."/>
        </authorList>
    </citation>
    <scope>NUCLEOTIDE SEQUENCE [LARGE SCALE GENOMIC DNA]</scope>
    <source>
        <strain evidence="7 8">MSK.1.17</strain>
    </source>
</reference>
<reference evidence="6" key="3">
    <citation type="submission" date="2022-01" db="EMBL/GenBank/DDBJ databases">
        <title>Collection of gut derived symbiotic bacterial strains cultured from healthy donors.</title>
        <authorList>
            <person name="Lin H."/>
            <person name="Kohout C."/>
            <person name="Waligurski E."/>
            <person name="Pamer E.G."/>
        </authorList>
    </citation>
    <scope>NUCLEOTIDE SEQUENCE</scope>
    <source>
        <strain evidence="6">DFI.6.55</strain>
    </source>
</reference>
<evidence type="ECO:0000256" key="1">
    <source>
        <dbReference type="ARBA" id="ARBA00023015"/>
    </source>
</evidence>
<evidence type="ECO:0000256" key="2">
    <source>
        <dbReference type="ARBA" id="ARBA00023125"/>
    </source>
</evidence>
<dbReference type="RefSeq" id="WP_165641032.1">
    <property type="nucleotide sequence ID" value="NZ_JAAITT010000001.1"/>
</dbReference>
<dbReference type="GO" id="GO:0003700">
    <property type="term" value="F:DNA-binding transcription factor activity"/>
    <property type="evidence" value="ECO:0007669"/>
    <property type="project" value="TreeGrafter"/>
</dbReference>
<feature type="domain" description="IclR-ED" evidence="5">
    <location>
        <begin position="75"/>
        <end position="256"/>
    </location>
</feature>
<dbReference type="GO" id="GO:0003677">
    <property type="term" value="F:DNA binding"/>
    <property type="evidence" value="ECO:0007669"/>
    <property type="project" value="UniProtKB-KW"/>
</dbReference>
<feature type="domain" description="HTH iclR-type" evidence="4">
    <location>
        <begin position="8"/>
        <end position="70"/>
    </location>
</feature>
<comment type="caution">
    <text evidence="6">The sequence shown here is derived from an EMBL/GenBank/DDBJ whole genome shotgun (WGS) entry which is preliminary data.</text>
</comment>
<dbReference type="PANTHER" id="PTHR30136">
    <property type="entry name" value="HELIX-TURN-HELIX TRANSCRIPTIONAL REGULATOR, ICLR FAMILY"/>
    <property type="match status" value="1"/>
</dbReference>
<dbReference type="PROSITE" id="PS51078">
    <property type="entry name" value="ICLR_ED"/>
    <property type="match status" value="1"/>
</dbReference>
<evidence type="ECO:0000313" key="6">
    <source>
        <dbReference type="EMBL" id="MCG4744081.1"/>
    </source>
</evidence>
<dbReference type="InterPro" id="IPR050707">
    <property type="entry name" value="HTH_MetabolicPath_Reg"/>
</dbReference>
<dbReference type="InterPro" id="IPR029016">
    <property type="entry name" value="GAF-like_dom_sf"/>
</dbReference>
<dbReference type="InterPro" id="IPR005471">
    <property type="entry name" value="Tscrpt_reg_IclR_N"/>
</dbReference>
<dbReference type="Proteomes" id="UP000669239">
    <property type="component" value="Unassembled WGS sequence"/>
</dbReference>
<organism evidence="6 9">
    <name type="scientific">Enterocloster aldenensis</name>
    <dbReference type="NCBI Taxonomy" id="358742"/>
    <lineage>
        <taxon>Bacteria</taxon>
        <taxon>Bacillati</taxon>
        <taxon>Bacillota</taxon>
        <taxon>Clostridia</taxon>
        <taxon>Lachnospirales</taxon>
        <taxon>Lachnospiraceae</taxon>
        <taxon>Enterocloster</taxon>
    </lineage>
</organism>
<evidence type="ECO:0000313" key="9">
    <source>
        <dbReference type="Proteomes" id="UP001299608"/>
    </source>
</evidence>
<evidence type="ECO:0000256" key="3">
    <source>
        <dbReference type="ARBA" id="ARBA00023163"/>
    </source>
</evidence>
<dbReference type="Pfam" id="PF09339">
    <property type="entry name" value="HTH_IclR"/>
    <property type="match status" value="1"/>
</dbReference>
<evidence type="ECO:0000313" key="7">
    <source>
        <dbReference type="EMBL" id="NSJ47203.1"/>
    </source>
</evidence>
<dbReference type="EMBL" id="JAAITT010000001">
    <property type="protein sequence ID" value="NSJ47203.1"/>
    <property type="molecule type" value="Genomic_DNA"/>
</dbReference>
<dbReference type="InterPro" id="IPR036390">
    <property type="entry name" value="WH_DNA-bd_sf"/>
</dbReference>
<proteinExistence type="predicted"/>
<accession>A0AAW5BIG2</accession>
<dbReference type="Pfam" id="PF01614">
    <property type="entry name" value="IclR_C"/>
    <property type="match status" value="1"/>
</dbReference>
<dbReference type="PROSITE" id="PS51077">
    <property type="entry name" value="HTH_ICLR"/>
    <property type="match status" value="1"/>
</dbReference>
<dbReference type="SMART" id="SM00346">
    <property type="entry name" value="HTH_ICLR"/>
    <property type="match status" value="1"/>
</dbReference>
<name>A0AAW5BIG2_9FIRM</name>
<keyword evidence="1" id="KW-0805">Transcription regulation</keyword>
<sequence length="265" mass="29639">MDGDIKKIQSVQRALDIINCVANSNSRITLKEITELLGLNINTARGLAQTLVLNGYLAKDVERGTYSLGYQFYTKSTQLYEFQLKSIRDASYAEMLNIAKKFKATTCLQISFYSDIYTLETVVPPQSPYAYVPNSATNLPLHASASGKLLIAHMSPKEQKKLIENSDLQALTQYTITKKEELWNCIKEITRQGYAVELSELSVGIGSIAVPIFDLRGTLRATISLVGSTEMLRSNLNRMVAELQRAGERITNKISYPNTTLHKFQ</sequence>
<evidence type="ECO:0000259" key="4">
    <source>
        <dbReference type="PROSITE" id="PS51077"/>
    </source>
</evidence>
<dbReference type="GO" id="GO:0045892">
    <property type="term" value="P:negative regulation of DNA-templated transcription"/>
    <property type="evidence" value="ECO:0007669"/>
    <property type="project" value="TreeGrafter"/>
</dbReference>
<dbReference type="InterPro" id="IPR036388">
    <property type="entry name" value="WH-like_DNA-bd_sf"/>
</dbReference>
<dbReference type="Proteomes" id="UP001299608">
    <property type="component" value="Unassembled WGS sequence"/>
</dbReference>
<dbReference type="PANTHER" id="PTHR30136:SF35">
    <property type="entry name" value="HTH-TYPE TRANSCRIPTIONAL REGULATOR RV1719"/>
    <property type="match status" value="1"/>
</dbReference>
<gene>
    <name evidence="7" type="ORF">G5B36_00535</name>
    <name evidence="6" type="ORF">L0N08_01485</name>
</gene>
<reference evidence="7" key="2">
    <citation type="submission" date="2020-02" db="EMBL/GenBank/DDBJ databases">
        <authorList>
            <person name="Littmann E."/>
            <person name="Sorbara M."/>
        </authorList>
    </citation>
    <scope>NUCLEOTIDE SEQUENCE</scope>
    <source>
        <strain evidence="7">MSK.1.17</strain>
    </source>
</reference>
<protein>
    <submittedName>
        <fullName evidence="6">IclR family transcriptional regulator</fullName>
    </submittedName>
</protein>
<dbReference type="EMBL" id="JAKNGE010000002">
    <property type="protein sequence ID" value="MCG4744081.1"/>
    <property type="molecule type" value="Genomic_DNA"/>
</dbReference>
<dbReference type="Gene3D" id="1.10.10.10">
    <property type="entry name" value="Winged helix-like DNA-binding domain superfamily/Winged helix DNA-binding domain"/>
    <property type="match status" value="1"/>
</dbReference>
<keyword evidence="2" id="KW-0238">DNA-binding</keyword>
<dbReference type="SUPFAM" id="SSF55781">
    <property type="entry name" value="GAF domain-like"/>
    <property type="match status" value="1"/>
</dbReference>
<dbReference type="AlphaFoldDB" id="A0AAW5BIG2"/>